<dbReference type="InterPro" id="IPR017937">
    <property type="entry name" value="Thioredoxin_CS"/>
</dbReference>
<evidence type="ECO:0000313" key="10">
    <source>
        <dbReference type="Proteomes" id="UP001596303"/>
    </source>
</evidence>
<evidence type="ECO:0000256" key="5">
    <source>
        <dbReference type="ARBA" id="ARBA00023284"/>
    </source>
</evidence>
<feature type="domain" description="Thioredoxin" evidence="8">
    <location>
        <begin position="1"/>
        <end position="107"/>
    </location>
</feature>
<dbReference type="PROSITE" id="PS00194">
    <property type="entry name" value="THIOREDOXIN_1"/>
    <property type="match status" value="1"/>
</dbReference>
<evidence type="ECO:0000256" key="2">
    <source>
        <dbReference type="ARBA" id="ARBA00022448"/>
    </source>
</evidence>
<keyword evidence="2" id="KW-0813">Transport</keyword>
<protein>
    <recommendedName>
        <fullName evidence="6 7">Thioredoxin</fullName>
    </recommendedName>
</protein>
<dbReference type="EMBL" id="JBHSSW010000012">
    <property type="protein sequence ID" value="MFC6198400.1"/>
    <property type="molecule type" value="Genomic_DNA"/>
</dbReference>
<dbReference type="PANTHER" id="PTHR45663">
    <property type="entry name" value="GEO12009P1"/>
    <property type="match status" value="1"/>
</dbReference>
<dbReference type="NCBIfam" id="TIGR01068">
    <property type="entry name" value="thioredoxin"/>
    <property type="match status" value="1"/>
</dbReference>
<evidence type="ECO:0000313" key="9">
    <source>
        <dbReference type="EMBL" id="MFC6198400.1"/>
    </source>
</evidence>
<dbReference type="Pfam" id="PF00085">
    <property type="entry name" value="Thioredoxin"/>
    <property type="match status" value="1"/>
</dbReference>
<keyword evidence="5" id="KW-0676">Redox-active center</keyword>
<keyword evidence="3" id="KW-0249">Electron transport</keyword>
<evidence type="ECO:0000256" key="4">
    <source>
        <dbReference type="ARBA" id="ARBA00023157"/>
    </source>
</evidence>
<dbReference type="RefSeq" id="WP_377378580.1">
    <property type="nucleotide sequence ID" value="NZ_JBHSSW010000012.1"/>
</dbReference>
<dbReference type="InterPro" id="IPR036249">
    <property type="entry name" value="Thioredoxin-like_sf"/>
</dbReference>
<gene>
    <name evidence="9" type="primary">trxA</name>
    <name evidence="9" type="ORF">ACFQDM_09930</name>
</gene>
<comment type="similarity">
    <text evidence="1 7">Belongs to the thioredoxin family.</text>
</comment>
<accession>A0ABW1S9Z1</accession>
<proteinExistence type="inferred from homology"/>
<evidence type="ECO:0000256" key="1">
    <source>
        <dbReference type="ARBA" id="ARBA00008987"/>
    </source>
</evidence>
<dbReference type="Proteomes" id="UP001596303">
    <property type="component" value="Unassembled WGS sequence"/>
</dbReference>
<reference evidence="10" key="1">
    <citation type="journal article" date="2019" name="Int. J. Syst. Evol. Microbiol.">
        <title>The Global Catalogue of Microorganisms (GCM) 10K type strain sequencing project: providing services to taxonomists for standard genome sequencing and annotation.</title>
        <authorList>
            <consortium name="The Broad Institute Genomics Platform"/>
            <consortium name="The Broad Institute Genome Sequencing Center for Infectious Disease"/>
            <person name="Wu L."/>
            <person name="Ma J."/>
        </authorList>
    </citation>
    <scope>NUCLEOTIDE SEQUENCE [LARGE SCALE GENOMIC DNA]</scope>
    <source>
        <strain evidence="10">CGMCC-1.15741</strain>
    </source>
</reference>
<comment type="caution">
    <text evidence="9">The sequence shown here is derived from an EMBL/GenBank/DDBJ whole genome shotgun (WGS) entry which is preliminary data.</text>
</comment>
<sequence>MAAVDINDDTFDTEVLTSDVPVVVDFWAEWCGPCKRLSPNVERVAEEMSGKVKLAKLNVDENPITMTKYGVRGLPTLIMFKNGKVTATHLGDMSKQKLEEWIKSETA</sequence>
<organism evidence="9 10">
    <name type="scientific">Ponticaulis profundi</name>
    <dbReference type="NCBI Taxonomy" id="2665222"/>
    <lineage>
        <taxon>Bacteria</taxon>
        <taxon>Pseudomonadati</taxon>
        <taxon>Pseudomonadota</taxon>
        <taxon>Alphaproteobacteria</taxon>
        <taxon>Hyphomonadales</taxon>
        <taxon>Hyphomonadaceae</taxon>
        <taxon>Ponticaulis</taxon>
    </lineage>
</organism>
<keyword evidence="10" id="KW-1185">Reference proteome</keyword>
<name>A0ABW1S9Z1_9PROT</name>
<evidence type="ECO:0000256" key="7">
    <source>
        <dbReference type="PIRNR" id="PIRNR000077"/>
    </source>
</evidence>
<dbReference type="PROSITE" id="PS51352">
    <property type="entry name" value="THIOREDOXIN_2"/>
    <property type="match status" value="1"/>
</dbReference>
<dbReference type="InterPro" id="IPR005746">
    <property type="entry name" value="Thioredoxin"/>
</dbReference>
<dbReference type="InterPro" id="IPR013766">
    <property type="entry name" value="Thioredoxin_domain"/>
</dbReference>
<dbReference type="PIRSF" id="PIRSF000077">
    <property type="entry name" value="Thioredoxin"/>
    <property type="match status" value="1"/>
</dbReference>
<dbReference type="CDD" id="cd02947">
    <property type="entry name" value="TRX_family"/>
    <property type="match status" value="1"/>
</dbReference>
<evidence type="ECO:0000256" key="6">
    <source>
        <dbReference type="NCBIfam" id="TIGR01068"/>
    </source>
</evidence>
<dbReference type="PRINTS" id="PR00421">
    <property type="entry name" value="THIOREDOXIN"/>
</dbReference>
<keyword evidence="4" id="KW-1015">Disulfide bond</keyword>
<evidence type="ECO:0000259" key="8">
    <source>
        <dbReference type="PROSITE" id="PS51352"/>
    </source>
</evidence>
<evidence type="ECO:0000256" key="3">
    <source>
        <dbReference type="ARBA" id="ARBA00022982"/>
    </source>
</evidence>
<dbReference type="SUPFAM" id="SSF52833">
    <property type="entry name" value="Thioredoxin-like"/>
    <property type="match status" value="1"/>
</dbReference>
<dbReference type="Gene3D" id="3.40.30.10">
    <property type="entry name" value="Glutaredoxin"/>
    <property type="match status" value="1"/>
</dbReference>
<dbReference type="PANTHER" id="PTHR45663:SF11">
    <property type="entry name" value="GEO12009P1"/>
    <property type="match status" value="1"/>
</dbReference>